<dbReference type="SUPFAM" id="SSF54975">
    <property type="entry name" value="Acylphosphatase/BLUF domain-like"/>
    <property type="match status" value="1"/>
</dbReference>
<dbReference type="EC" id="3.6.1.7" evidence="2 5"/>
<feature type="active site" evidence="5">
    <location>
        <position position="20"/>
    </location>
</feature>
<evidence type="ECO:0000313" key="8">
    <source>
        <dbReference type="EMBL" id="TWI58591.1"/>
    </source>
</evidence>
<evidence type="ECO:0000313" key="9">
    <source>
        <dbReference type="Proteomes" id="UP000316905"/>
    </source>
</evidence>
<evidence type="ECO:0000256" key="6">
    <source>
        <dbReference type="RuleBase" id="RU004168"/>
    </source>
</evidence>
<evidence type="ECO:0000256" key="5">
    <source>
        <dbReference type="PROSITE-ProRule" id="PRU00520"/>
    </source>
</evidence>
<name>A0A562QPA6_9PSED</name>
<dbReference type="PANTHER" id="PTHR47268:SF4">
    <property type="entry name" value="ACYLPHOSPHATASE"/>
    <property type="match status" value="1"/>
</dbReference>
<dbReference type="EMBL" id="VLKY01000001">
    <property type="protein sequence ID" value="TWI58591.1"/>
    <property type="molecule type" value="Genomic_DNA"/>
</dbReference>
<organism evidence="8 9">
    <name type="scientific">Pseudomonas duriflava</name>
    <dbReference type="NCBI Taxonomy" id="459528"/>
    <lineage>
        <taxon>Bacteria</taxon>
        <taxon>Pseudomonadati</taxon>
        <taxon>Pseudomonadota</taxon>
        <taxon>Gammaproteobacteria</taxon>
        <taxon>Pseudomonadales</taxon>
        <taxon>Pseudomonadaceae</taxon>
        <taxon>Pseudomonas</taxon>
    </lineage>
</organism>
<dbReference type="Pfam" id="PF00708">
    <property type="entry name" value="Acylphosphatase"/>
    <property type="match status" value="1"/>
</dbReference>
<dbReference type="PROSITE" id="PS51160">
    <property type="entry name" value="ACYLPHOSPHATASE_3"/>
    <property type="match status" value="1"/>
</dbReference>
<sequence>MRREAWHIHISGRVQGVSYRESARRKAEQLNVTGWVRNLTDGRVELLAEGEPEALEAFKAWLRQGPEHASVVKFEKESCLLEGAMDFRIR</sequence>
<dbReference type="AlphaFoldDB" id="A0A562QPA6"/>
<evidence type="ECO:0000256" key="2">
    <source>
        <dbReference type="ARBA" id="ARBA00012150"/>
    </source>
</evidence>
<dbReference type="RefSeq" id="WP_145136955.1">
    <property type="nucleotide sequence ID" value="NZ_VLKY01000001.1"/>
</dbReference>
<dbReference type="PANTHER" id="PTHR47268">
    <property type="entry name" value="ACYLPHOSPHATASE"/>
    <property type="match status" value="1"/>
</dbReference>
<evidence type="ECO:0000256" key="3">
    <source>
        <dbReference type="ARBA" id="ARBA00015991"/>
    </source>
</evidence>
<dbReference type="InterPro" id="IPR036046">
    <property type="entry name" value="Acylphosphatase-like_dom_sf"/>
</dbReference>
<evidence type="ECO:0000259" key="7">
    <source>
        <dbReference type="PROSITE" id="PS51160"/>
    </source>
</evidence>
<feature type="domain" description="Acylphosphatase-like" evidence="7">
    <location>
        <begin position="5"/>
        <end position="90"/>
    </location>
</feature>
<gene>
    <name evidence="8" type="ORF">IQ22_00297</name>
</gene>
<comment type="caution">
    <text evidence="8">The sequence shown here is derived from an EMBL/GenBank/DDBJ whole genome shotgun (WGS) entry which is preliminary data.</text>
</comment>
<comment type="similarity">
    <text evidence="1 6">Belongs to the acylphosphatase family.</text>
</comment>
<dbReference type="OrthoDB" id="5295388at2"/>
<evidence type="ECO:0000256" key="1">
    <source>
        <dbReference type="ARBA" id="ARBA00005614"/>
    </source>
</evidence>
<dbReference type="InterPro" id="IPR017968">
    <property type="entry name" value="Acylphosphatase_CS"/>
</dbReference>
<keyword evidence="9" id="KW-1185">Reference proteome</keyword>
<keyword evidence="5" id="KW-0378">Hydrolase</keyword>
<dbReference type="InterPro" id="IPR020456">
    <property type="entry name" value="Acylphosphatase"/>
</dbReference>
<feature type="active site" evidence="5">
    <location>
        <position position="38"/>
    </location>
</feature>
<evidence type="ECO:0000256" key="4">
    <source>
        <dbReference type="ARBA" id="ARBA00047645"/>
    </source>
</evidence>
<reference evidence="8 9" key="1">
    <citation type="journal article" date="2015" name="Stand. Genomic Sci.">
        <title>Genomic Encyclopedia of Bacterial and Archaeal Type Strains, Phase III: the genomes of soil and plant-associated and newly described type strains.</title>
        <authorList>
            <person name="Whitman W.B."/>
            <person name="Woyke T."/>
            <person name="Klenk H.P."/>
            <person name="Zhou Y."/>
            <person name="Lilburn T.G."/>
            <person name="Beck B.J."/>
            <person name="De Vos P."/>
            <person name="Vandamme P."/>
            <person name="Eisen J.A."/>
            <person name="Garrity G."/>
            <person name="Hugenholtz P."/>
            <person name="Kyrpides N.C."/>
        </authorList>
    </citation>
    <scope>NUCLEOTIDE SEQUENCE [LARGE SCALE GENOMIC DNA]</scope>
    <source>
        <strain evidence="8 9">CGMCC 1.6858</strain>
    </source>
</reference>
<dbReference type="Gene3D" id="3.30.70.100">
    <property type="match status" value="1"/>
</dbReference>
<comment type="catalytic activity">
    <reaction evidence="4 5">
        <text>an acyl phosphate + H2O = a carboxylate + phosphate + H(+)</text>
        <dbReference type="Rhea" id="RHEA:14965"/>
        <dbReference type="ChEBI" id="CHEBI:15377"/>
        <dbReference type="ChEBI" id="CHEBI:15378"/>
        <dbReference type="ChEBI" id="CHEBI:29067"/>
        <dbReference type="ChEBI" id="CHEBI:43474"/>
        <dbReference type="ChEBI" id="CHEBI:59918"/>
        <dbReference type="EC" id="3.6.1.7"/>
    </reaction>
</comment>
<dbReference type="PROSITE" id="PS00151">
    <property type="entry name" value="ACYLPHOSPHATASE_2"/>
    <property type="match status" value="1"/>
</dbReference>
<accession>A0A562QPA6</accession>
<dbReference type="PRINTS" id="PR00112">
    <property type="entry name" value="ACYLPHPHTASE"/>
</dbReference>
<protein>
    <recommendedName>
        <fullName evidence="3 5">acylphosphatase</fullName>
        <ecNumber evidence="2 5">3.6.1.7</ecNumber>
    </recommendedName>
</protein>
<proteinExistence type="inferred from homology"/>
<dbReference type="InterPro" id="IPR001792">
    <property type="entry name" value="Acylphosphatase-like_dom"/>
</dbReference>
<dbReference type="Proteomes" id="UP000316905">
    <property type="component" value="Unassembled WGS sequence"/>
</dbReference>
<dbReference type="GO" id="GO:0003998">
    <property type="term" value="F:acylphosphatase activity"/>
    <property type="evidence" value="ECO:0007669"/>
    <property type="project" value="UniProtKB-EC"/>
</dbReference>